<dbReference type="OrthoDB" id="9804243at2"/>
<dbReference type="PRINTS" id="PR01040">
    <property type="entry name" value="TRNASYNTHTYR"/>
</dbReference>
<dbReference type="CDD" id="cd00165">
    <property type="entry name" value="S4"/>
    <property type="match status" value="1"/>
</dbReference>
<name>A0A267MM35_9FIRM</name>
<keyword evidence="2 11" id="KW-0963">Cytoplasm</keyword>
<dbReference type="InterPro" id="IPR054608">
    <property type="entry name" value="SYY-like_C"/>
</dbReference>
<keyword evidence="3 11" id="KW-0436">Ligase</keyword>
<evidence type="ECO:0000313" key="14">
    <source>
        <dbReference type="EMBL" id="PAB59935.1"/>
    </source>
</evidence>
<evidence type="ECO:0000256" key="9">
    <source>
        <dbReference type="ARBA" id="ARBA00048248"/>
    </source>
</evidence>
<dbReference type="InterPro" id="IPR002305">
    <property type="entry name" value="aa-tRNA-synth_Ic"/>
</dbReference>
<dbReference type="GO" id="GO:0005524">
    <property type="term" value="F:ATP binding"/>
    <property type="evidence" value="ECO:0007669"/>
    <property type="project" value="UniProtKB-UniRule"/>
</dbReference>
<evidence type="ECO:0000256" key="4">
    <source>
        <dbReference type="ARBA" id="ARBA00022741"/>
    </source>
</evidence>
<keyword evidence="5 11" id="KW-0067">ATP-binding</keyword>
<feature type="binding site" evidence="11">
    <location>
        <position position="172"/>
    </location>
    <ligand>
        <name>L-tyrosine</name>
        <dbReference type="ChEBI" id="CHEBI:58315"/>
    </ligand>
</feature>
<dbReference type="GO" id="GO:0042803">
    <property type="term" value="F:protein homodimerization activity"/>
    <property type="evidence" value="ECO:0007669"/>
    <property type="project" value="UniProtKB-ARBA"/>
</dbReference>
<dbReference type="EC" id="6.1.1.1" evidence="11"/>
<feature type="short sequence motif" description="'KMSKS' region" evidence="11">
    <location>
        <begin position="228"/>
        <end position="232"/>
    </location>
</feature>
<reference evidence="14 15" key="1">
    <citation type="submission" date="2017-06" db="EMBL/GenBank/DDBJ databases">
        <title>Draft genome sequence of anaerobic fermentative bacterium Anaeromicrobium sediminis DY2726D isolated from West Pacific Ocean sediments.</title>
        <authorList>
            <person name="Zeng X."/>
        </authorList>
    </citation>
    <scope>NUCLEOTIDE SEQUENCE [LARGE SCALE GENOMIC DNA]</scope>
    <source>
        <strain evidence="14 15">DY2726D</strain>
    </source>
</reference>
<dbReference type="InterPro" id="IPR001412">
    <property type="entry name" value="aa-tRNA-synth_I_CS"/>
</dbReference>
<dbReference type="Pfam" id="PF00579">
    <property type="entry name" value="tRNA-synt_1b"/>
    <property type="match status" value="1"/>
</dbReference>
<feature type="binding site" evidence="11">
    <location>
        <position position="35"/>
    </location>
    <ligand>
        <name>L-tyrosine</name>
        <dbReference type="ChEBI" id="CHEBI:58315"/>
    </ligand>
</feature>
<keyword evidence="7 11" id="KW-0648">Protein biosynthesis</keyword>
<feature type="binding site" evidence="11">
    <location>
        <position position="168"/>
    </location>
    <ligand>
        <name>L-tyrosine</name>
        <dbReference type="ChEBI" id="CHEBI:58315"/>
    </ligand>
</feature>
<keyword evidence="15" id="KW-1185">Reference proteome</keyword>
<evidence type="ECO:0000256" key="11">
    <source>
        <dbReference type="HAMAP-Rule" id="MF_02006"/>
    </source>
</evidence>
<keyword evidence="4 11" id="KW-0547">Nucleotide-binding</keyword>
<dbReference type="InterPro" id="IPR014729">
    <property type="entry name" value="Rossmann-like_a/b/a_fold"/>
</dbReference>
<dbReference type="GO" id="GO:0006437">
    <property type="term" value="P:tyrosyl-tRNA aminoacylation"/>
    <property type="evidence" value="ECO:0007669"/>
    <property type="project" value="UniProtKB-UniRule"/>
</dbReference>
<feature type="binding site" evidence="11">
    <location>
        <position position="231"/>
    </location>
    <ligand>
        <name>ATP</name>
        <dbReference type="ChEBI" id="CHEBI:30616"/>
    </ligand>
</feature>
<evidence type="ECO:0000256" key="6">
    <source>
        <dbReference type="ARBA" id="ARBA00022884"/>
    </source>
</evidence>
<sequence length="409" mass="46056">MANVFDTLKERGFIQQTTHENEIRELLGKESVTFYIGFDPTADSLHVGHFLQAMTMMHMQKAGHRPIVLLGGGTTMVGDPSGKTDMRKMLTVEDIDANAENFKKQLSRFIDFTDDKAIMVNNANWLRNLNYLEFLREVGANFSVNRMLGAECFKSRMEKGLSFLEFNYMIMQAYDFYVLNEKYGCKMQMGGDDQWSNIIAGSNLIRRKSSKPAFGMTFTLLTTSEGKKMGKTEKGALWLDPEKTSPYEFFQYWRNVADADVERCLALLTFLPMDEVRRLSALEGAEINKAKEILAFEVTKLVHGEENATKSLEATKALFGKGPASANVPSTEMSSSEFTEGIGLLKLLCDLSLTPSVSEARRLVKQGGVSLNGEKVTDFKYEVTLNDFKDNELMIKKGKKTYHQVKLNG</sequence>
<dbReference type="InterPro" id="IPR036986">
    <property type="entry name" value="S4_RNA-bd_sf"/>
</dbReference>
<dbReference type="InterPro" id="IPR024107">
    <property type="entry name" value="Tyr-tRNA-ligase_bac_1"/>
</dbReference>
<organism evidence="14 15">
    <name type="scientific">Anaeromicrobium sediminis</name>
    <dbReference type="NCBI Taxonomy" id="1478221"/>
    <lineage>
        <taxon>Bacteria</taxon>
        <taxon>Bacillati</taxon>
        <taxon>Bacillota</taxon>
        <taxon>Clostridia</taxon>
        <taxon>Peptostreptococcales</taxon>
        <taxon>Thermotaleaceae</taxon>
        <taxon>Anaeromicrobium</taxon>
    </lineage>
</organism>
<dbReference type="SUPFAM" id="SSF55174">
    <property type="entry name" value="Alpha-L RNA-binding motif"/>
    <property type="match status" value="1"/>
</dbReference>
<comment type="subcellular location">
    <subcellularLocation>
        <location evidence="1 11">Cytoplasm</location>
    </subcellularLocation>
</comment>
<dbReference type="InterPro" id="IPR002942">
    <property type="entry name" value="S4_RNA-bd"/>
</dbReference>
<comment type="similarity">
    <text evidence="10 11">Belongs to the class-I aminoacyl-tRNA synthetase family. TyrS type 1 subfamily.</text>
</comment>
<dbReference type="EMBL" id="NIBG01000005">
    <property type="protein sequence ID" value="PAB59935.1"/>
    <property type="molecule type" value="Genomic_DNA"/>
</dbReference>
<gene>
    <name evidence="11" type="primary">tyrS</name>
    <name evidence="14" type="ORF">CCE28_08250</name>
</gene>
<dbReference type="Gene3D" id="3.40.50.620">
    <property type="entry name" value="HUPs"/>
    <property type="match status" value="1"/>
</dbReference>
<evidence type="ECO:0000256" key="1">
    <source>
        <dbReference type="ARBA" id="ARBA00004496"/>
    </source>
</evidence>
<dbReference type="Gene3D" id="3.10.290.10">
    <property type="entry name" value="RNA-binding S4 domain"/>
    <property type="match status" value="1"/>
</dbReference>
<keyword evidence="8 11" id="KW-0030">Aminoacyl-tRNA synthetase</keyword>
<comment type="subunit">
    <text evidence="11">Homodimer.</text>
</comment>
<evidence type="ECO:0000256" key="12">
    <source>
        <dbReference type="PROSITE-ProRule" id="PRU00182"/>
    </source>
</evidence>
<dbReference type="FunFam" id="1.10.240.10:FF:000001">
    <property type="entry name" value="Tyrosine--tRNA ligase"/>
    <property type="match status" value="1"/>
</dbReference>
<comment type="catalytic activity">
    <reaction evidence="9 11">
        <text>tRNA(Tyr) + L-tyrosine + ATP = L-tyrosyl-tRNA(Tyr) + AMP + diphosphate + H(+)</text>
        <dbReference type="Rhea" id="RHEA:10220"/>
        <dbReference type="Rhea" id="RHEA-COMP:9706"/>
        <dbReference type="Rhea" id="RHEA-COMP:9707"/>
        <dbReference type="ChEBI" id="CHEBI:15378"/>
        <dbReference type="ChEBI" id="CHEBI:30616"/>
        <dbReference type="ChEBI" id="CHEBI:33019"/>
        <dbReference type="ChEBI" id="CHEBI:58315"/>
        <dbReference type="ChEBI" id="CHEBI:78442"/>
        <dbReference type="ChEBI" id="CHEBI:78536"/>
        <dbReference type="ChEBI" id="CHEBI:456215"/>
        <dbReference type="EC" id="6.1.1.1"/>
    </reaction>
</comment>
<dbReference type="GO" id="GO:0005829">
    <property type="term" value="C:cytosol"/>
    <property type="evidence" value="ECO:0007669"/>
    <property type="project" value="TreeGrafter"/>
</dbReference>
<feature type="short sequence motif" description="'HIGH' region" evidence="11">
    <location>
        <begin position="40"/>
        <end position="49"/>
    </location>
</feature>
<dbReference type="CDD" id="cd00805">
    <property type="entry name" value="TyrRS_core"/>
    <property type="match status" value="1"/>
</dbReference>
<dbReference type="GO" id="GO:0004831">
    <property type="term" value="F:tyrosine-tRNA ligase activity"/>
    <property type="evidence" value="ECO:0007669"/>
    <property type="project" value="UniProtKB-UniRule"/>
</dbReference>
<dbReference type="AlphaFoldDB" id="A0A267MM35"/>
<proteinExistence type="inferred from homology"/>
<dbReference type="HAMAP" id="MF_02006">
    <property type="entry name" value="Tyr_tRNA_synth_type1"/>
    <property type="match status" value="1"/>
</dbReference>
<dbReference type="PANTHER" id="PTHR11766:SF0">
    <property type="entry name" value="TYROSINE--TRNA LIGASE, MITOCHONDRIAL"/>
    <property type="match status" value="1"/>
</dbReference>
<dbReference type="FunFam" id="3.40.50.620:FF:000008">
    <property type="entry name" value="Tyrosine--tRNA ligase"/>
    <property type="match status" value="1"/>
</dbReference>
<evidence type="ECO:0000256" key="8">
    <source>
        <dbReference type="ARBA" id="ARBA00023146"/>
    </source>
</evidence>
<accession>A0A267MM35</accession>
<comment type="caution">
    <text evidence="14">The sequence shown here is derived from an EMBL/GenBank/DDBJ whole genome shotgun (WGS) entry which is preliminary data.</text>
</comment>
<dbReference type="Pfam" id="PF22421">
    <property type="entry name" value="SYY_C-terminal"/>
    <property type="match status" value="1"/>
</dbReference>
<dbReference type="PROSITE" id="PS00178">
    <property type="entry name" value="AA_TRNA_LIGASE_I"/>
    <property type="match status" value="1"/>
</dbReference>
<dbReference type="PANTHER" id="PTHR11766">
    <property type="entry name" value="TYROSYL-TRNA SYNTHETASE"/>
    <property type="match status" value="1"/>
</dbReference>
<evidence type="ECO:0000256" key="3">
    <source>
        <dbReference type="ARBA" id="ARBA00022598"/>
    </source>
</evidence>
<evidence type="ECO:0000259" key="13">
    <source>
        <dbReference type="SMART" id="SM00363"/>
    </source>
</evidence>
<evidence type="ECO:0000256" key="7">
    <source>
        <dbReference type="ARBA" id="ARBA00022917"/>
    </source>
</evidence>
<evidence type="ECO:0000256" key="5">
    <source>
        <dbReference type="ARBA" id="ARBA00022840"/>
    </source>
</evidence>
<dbReference type="NCBIfam" id="TIGR00234">
    <property type="entry name" value="tyrS"/>
    <property type="match status" value="1"/>
</dbReference>
<keyword evidence="6 12" id="KW-0694">RNA-binding</keyword>
<dbReference type="Gene3D" id="1.10.240.10">
    <property type="entry name" value="Tyrosyl-Transfer RNA Synthetase"/>
    <property type="match status" value="1"/>
</dbReference>
<evidence type="ECO:0000256" key="10">
    <source>
        <dbReference type="ARBA" id="ARBA00060965"/>
    </source>
</evidence>
<feature type="domain" description="RNA-binding S4" evidence="13">
    <location>
        <begin position="343"/>
        <end position="399"/>
    </location>
</feature>
<protein>
    <recommendedName>
        <fullName evidence="11">Tyrosine--tRNA ligase</fullName>
        <ecNumber evidence="11">6.1.1.1</ecNumber>
    </recommendedName>
    <alternativeName>
        <fullName evidence="11">Tyrosyl-tRNA synthetase</fullName>
        <shortName evidence="11">TyrRS</shortName>
    </alternativeName>
</protein>
<evidence type="ECO:0000256" key="2">
    <source>
        <dbReference type="ARBA" id="ARBA00022490"/>
    </source>
</evidence>
<dbReference type="InterPro" id="IPR002307">
    <property type="entry name" value="Tyr-tRNA-ligase"/>
</dbReference>
<dbReference type="RefSeq" id="WP_095132849.1">
    <property type="nucleotide sequence ID" value="NZ_NIBG01000005.1"/>
</dbReference>
<dbReference type="SUPFAM" id="SSF52374">
    <property type="entry name" value="Nucleotidylyl transferase"/>
    <property type="match status" value="1"/>
</dbReference>
<dbReference type="Proteomes" id="UP000216024">
    <property type="component" value="Unassembled WGS sequence"/>
</dbReference>
<dbReference type="GO" id="GO:0003723">
    <property type="term" value="F:RNA binding"/>
    <property type="evidence" value="ECO:0007669"/>
    <property type="project" value="UniProtKB-KW"/>
</dbReference>
<dbReference type="SMART" id="SM00363">
    <property type="entry name" value="S4"/>
    <property type="match status" value="1"/>
</dbReference>
<dbReference type="InterPro" id="IPR024088">
    <property type="entry name" value="Tyr-tRNA-ligase_bac-type"/>
</dbReference>
<dbReference type="PROSITE" id="PS50889">
    <property type="entry name" value="S4"/>
    <property type="match status" value="1"/>
</dbReference>
<evidence type="ECO:0000313" key="15">
    <source>
        <dbReference type="Proteomes" id="UP000216024"/>
    </source>
</evidence>
<comment type="function">
    <text evidence="11">Catalyzes the attachment of tyrosine to tRNA(Tyr) in a two-step reaction: tyrosine is first activated by ATP to form Tyr-AMP and then transferred to the acceptor end of tRNA(Tyr).</text>
</comment>